<dbReference type="AlphaFoldDB" id="A0A5B7D895"/>
<comment type="caution">
    <text evidence="1">The sequence shown here is derived from an EMBL/GenBank/DDBJ whole genome shotgun (WGS) entry which is preliminary data.</text>
</comment>
<sequence>MKRQSLFSHDSQRDGCKRQIGVEGVARWCRRDGWEREERQSVGNEESFRIWRPKPTKVAGDACVWPSSRACLAAGRLAAPQQLAMSRVGAARTRPISVLAFPEFPSDQFTFAFVFSGRVF</sequence>
<accession>A0A5B7D895</accession>
<gene>
    <name evidence="1" type="ORF">E2C01_010370</name>
</gene>
<organism evidence="1 2">
    <name type="scientific">Portunus trituberculatus</name>
    <name type="common">Swimming crab</name>
    <name type="synonym">Neptunus trituberculatus</name>
    <dbReference type="NCBI Taxonomy" id="210409"/>
    <lineage>
        <taxon>Eukaryota</taxon>
        <taxon>Metazoa</taxon>
        <taxon>Ecdysozoa</taxon>
        <taxon>Arthropoda</taxon>
        <taxon>Crustacea</taxon>
        <taxon>Multicrustacea</taxon>
        <taxon>Malacostraca</taxon>
        <taxon>Eumalacostraca</taxon>
        <taxon>Eucarida</taxon>
        <taxon>Decapoda</taxon>
        <taxon>Pleocyemata</taxon>
        <taxon>Brachyura</taxon>
        <taxon>Eubrachyura</taxon>
        <taxon>Portunoidea</taxon>
        <taxon>Portunidae</taxon>
        <taxon>Portuninae</taxon>
        <taxon>Portunus</taxon>
    </lineage>
</organism>
<dbReference type="Proteomes" id="UP000324222">
    <property type="component" value="Unassembled WGS sequence"/>
</dbReference>
<evidence type="ECO:0000313" key="2">
    <source>
        <dbReference type="Proteomes" id="UP000324222"/>
    </source>
</evidence>
<keyword evidence="2" id="KW-1185">Reference proteome</keyword>
<proteinExistence type="predicted"/>
<evidence type="ECO:0000313" key="1">
    <source>
        <dbReference type="EMBL" id="MPC17511.1"/>
    </source>
</evidence>
<dbReference type="EMBL" id="VSRR010000595">
    <property type="protein sequence ID" value="MPC17511.1"/>
    <property type="molecule type" value="Genomic_DNA"/>
</dbReference>
<protein>
    <submittedName>
        <fullName evidence="1">Uncharacterized protein</fullName>
    </submittedName>
</protein>
<reference evidence="1 2" key="1">
    <citation type="submission" date="2019-05" db="EMBL/GenBank/DDBJ databases">
        <title>Another draft genome of Portunus trituberculatus and its Hox gene families provides insights of decapod evolution.</title>
        <authorList>
            <person name="Jeong J.-H."/>
            <person name="Song I."/>
            <person name="Kim S."/>
            <person name="Choi T."/>
            <person name="Kim D."/>
            <person name="Ryu S."/>
            <person name="Kim W."/>
        </authorList>
    </citation>
    <scope>NUCLEOTIDE SEQUENCE [LARGE SCALE GENOMIC DNA]</scope>
    <source>
        <tissue evidence="1">Muscle</tissue>
    </source>
</reference>
<name>A0A5B7D895_PORTR</name>